<evidence type="ECO:0000313" key="3">
    <source>
        <dbReference type="Proteomes" id="UP000192582"/>
    </source>
</evidence>
<gene>
    <name evidence="2" type="ORF">SAMN00790413_00424</name>
</gene>
<dbReference type="OrthoDB" id="9959604at2"/>
<protein>
    <submittedName>
        <fullName evidence="2">Uncharacterized protein</fullName>
    </submittedName>
</protein>
<reference evidence="2 3" key="1">
    <citation type="submission" date="2017-04" db="EMBL/GenBank/DDBJ databases">
        <authorList>
            <person name="Afonso C.L."/>
            <person name="Miller P.J."/>
            <person name="Scott M.A."/>
            <person name="Spackman E."/>
            <person name="Goraichik I."/>
            <person name="Dimitrov K.M."/>
            <person name="Suarez D.L."/>
            <person name="Swayne D.E."/>
        </authorList>
    </citation>
    <scope>NUCLEOTIDE SEQUENCE [LARGE SCALE GENOMIC DNA]</scope>
    <source>
        <strain evidence="2 3">KR-140</strain>
    </source>
</reference>
<evidence type="ECO:0000256" key="1">
    <source>
        <dbReference type="SAM" id="MobiDB-lite"/>
    </source>
</evidence>
<evidence type="ECO:0000313" key="2">
    <source>
        <dbReference type="EMBL" id="SMB89444.1"/>
    </source>
</evidence>
<dbReference type="EMBL" id="FWWU01000009">
    <property type="protein sequence ID" value="SMB89444.1"/>
    <property type="molecule type" value="Genomic_DNA"/>
</dbReference>
<keyword evidence="3" id="KW-1185">Reference proteome</keyword>
<dbReference type="AlphaFoldDB" id="A0A1W1V8Y5"/>
<feature type="region of interest" description="Disordered" evidence="1">
    <location>
        <begin position="1"/>
        <end position="20"/>
    </location>
</feature>
<accession>A0A1W1V8Y5</accession>
<name>A0A1W1V8Y5_9DEIO</name>
<organism evidence="2 3">
    <name type="scientific">Deinococcus hopiensis KR-140</name>
    <dbReference type="NCBI Taxonomy" id="695939"/>
    <lineage>
        <taxon>Bacteria</taxon>
        <taxon>Thermotogati</taxon>
        <taxon>Deinococcota</taxon>
        <taxon>Deinococci</taxon>
        <taxon>Deinococcales</taxon>
        <taxon>Deinococcaceae</taxon>
        <taxon>Deinococcus</taxon>
    </lineage>
</organism>
<proteinExistence type="predicted"/>
<dbReference type="RefSeq" id="WP_084048096.1">
    <property type="nucleotide sequence ID" value="NZ_FWWU01000009.1"/>
</dbReference>
<dbReference type="Proteomes" id="UP000192582">
    <property type="component" value="Unassembled WGS sequence"/>
</dbReference>
<sequence>MVEAVSPLVPAQNEPLSPKDEAGVVEFAMPCAVLLTLTPQEASLPAGYGRFSFPEGEESAAHLCAKDAPLYLRMDWRSARRRRATRWRPAGNHGPWEASTSAWF</sequence>